<keyword evidence="2" id="KW-0238">DNA-binding</keyword>
<dbReference type="Pfam" id="PF00532">
    <property type="entry name" value="Peripla_BP_1"/>
    <property type="match status" value="1"/>
</dbReference>
<accession>A0ABR7M764</accession>
<name>A0ABR7M764_9BACT</name>
<evidence type="ECO:0000313" key="6">
    <source>
        <dbReference type="Proteomes" id="UP000765802"/>
    </source>
</evidence>
<dbReference type="Pfam" id="PF00356">
    <property type="entry name" value="LacI"/>
    <property type="match status" value="1"/>
</dbReference>
<evidence type="ECO:0000256" key="2">
    <source>
        <dbReference type="ARBA" id="ARBA00023125"/>
    </source>
</evidence>
<evidence type="ECO:0000259" key="4">
    <source>
        <dbReference type="PROSITE" id="PS50932"/>
    </source>
</evidence>
<dbReference type="Gene3D" id="3.40.50.2300">
    <property type="match status" value="2"/>
</dbReference>
<comment type="caution">
    <text evidence="5">The sequence shown here is derived from an EMBL/GenBank/DDBJ whole genome shotgun (WGS) entry which is preliminary data.</text>
</comment>
<dbReference type="SMART" id="SM00354">
    <property type="entry name" value="HTH_LACI"/>
    <property type="match status" value="1"/>
</dbReference>
<organism evidence="5 6">
    <name type="scientific">Flavihumibacter stibioxidans</name>
    <dbReference type="NCBI Taxonomy" id="1834163"/>
    <lineage>
        <taxon>Bacteria</taxon>
        <taxon>Pseudomonadati</taxon>
        <taxon>Bacteroidota</taxon>
        <taxon>Chitinophagia</taxon>
        <taxon>Chitinophagales</taxon>
        <taxon>Chitinophagaceae</taxon>
        <taxon>Flavihumibacter</taxon>
    </lineage>
</organism>
<evidence type="ECO:0000256" key="3">
    <source>
        <dbReference type="ARBA" id="ARBA00023163"/>
    </source>
</evidence>
<evidence type="ECO:0000256" key="1">
    <source>
        <dbReference type="ARBA" id="ARBA00023015"/>
    </source>
</evidence>
<dbReference type="SUPFAM" id="SSF47413">
    <property type="entry name" value="lambda repressor-like DNA-binding domains"/>
    <property type="match status" value="1"/>
</dbReference>
<evidence type="ECO:0000313" key="5">
    <source>
        <dbReference type="EMBL" id="MBC6490878.1"/>
    </source>
</evidence>
<dbReference type="SUPFAM" id="SSF53822">
    <property type="entry name" value="Periplasmic binding protein-like I"/>
    <property type="match status" value="1"/>
</dbReference>
<dbReference type="PANTHER" id="PTHR30146">
    <property type="entry name" value="LACI-RELATED TRANSCRIPTIONAL REPRESSOR"/>
    <property type="match status" value="1"/>
</dbReference>
<gene>
    <name evidence="5" type="ORF">BC349_07530</name>
</gene>
<dbReference type="Proteomes" id="UP000765802">
    <property type="component" value="Unassembled WGS sequence"/>
</dbReference>
<proteinExistence type="predicted"/>
<feature type="domain" description="HTH lacI-type" evidence="4">
    <location>
        <begin position="54"/>
        <end position="108"/>
    </location>
</feature>
<dbReference type="EMBL" id="MBUA01000012">
    <property type="protein sequence ID" value="MBC6490878.1"/>
    <property type="molecule type" value="Genomic_DNA"/>
</dbReference>
<dbReference type="InterPro" id="IPR001761">
    <property type="entry name" value="Peripla_BP/Lac1_sug-bd_dom"/>
</dbReference>
<keyword evidence="1" id="KW-0805">Transcription regulation</keyword>
<dbReference type="InterPro" id="IPR010982">
    <property type="entry name" value="Lambda_DNA-bd_dom_sf"/>
</dbReference>
<dbReference type="InterPro" id="IPR000843">
    <property type="entry name" value="HTH_LacI"/>
</dbReference>
<dbReference type="InterPro" id="IPR028082">
    <property type="entry name" value="Peripla_BP_I"/>
</dbReference>
<keyword evidence="6" id="KW-1185">Reference proteome</keyword>
<dbReference type="PROSITE" id="PS50932">
    <property type="entry name" value="HTH_LACI_2"/>
    <property type="match status" value="1"/>
</dbReference>
<keyword evidence="3" id="KW-0804">Transcription</keyword>
<dbReference type="PANTHER" id="PTHR30146:SF109">
    <property type="entry name" value="HTH-TYPE TRANSCRIPTIONAL REGULATOR GALS"/>
    <property type="match status" value="1"/>
</dbReference>
<dbReference type="CDD" id="cd06267">
    <property type="entry name" value="PBP1_LacI_sugar_binding-like"/>
    <property type="match status" value="1"/>
</dbReference>
<reference evidence="5 6" key="1">
    <citation type="submission" date="2016-07" db="EMBL/GenBank/DDBJ databases">
        <title>Genome analysis of Flavihumibacter stibioxidans YS-17.</title>
        <authorList>
            <person name="Shi K."/>
            <person name="Han Y."/>
            <person name="Wang G."/>
        </authorList>
    </citation>
    <scope>NUCLEOTIDE SEQUENCE [LARGE SCALE GENOMIC DNA]</scope>
    <source>
        <strain evidence="5 6">YS-17</strain>
    </source>
</reference>
<protein>
    <recommendedName>
        <fullName evidence="4">HTH lacI-type domain-containing protein</fullName>
    </recommendedName>
</protein>
<dbReference type="Gene3D" id="1.10.260.40">
    <property type="entry name" value="lambda repressor-like DNA-binding domains"/>
    <property type="match status" value="1"/>
</dbReference>
<sequence length="383" mass="43029">MPTCLKRKSNSSFLAFVFYLLSGKRLRNRLLCKKYILDSIYIFLPIKKFFVARTTIKDIAKRLNINPSTVSRALRDHPDVSVQLKETIRQLADKMGYKPNHMAINLRRGSSHTIGLIIPEIAPFFFPSVIRAVEEATHEKGYNLLILHSNDSIDREIENAEICANMGVDGILVSLSRQSHDIEHFQELMAAGIPIVFFDKIIPGTHAHKVVMPGFQAASLAIEKLLSDHPGSKKVTGFFADSRMSITEDRLQGFRKTMESHGRHIDDSDIVYTDTPESAKQKLIECWNSENRPDAIFAMSDEILSGIIQAVYELGIRIPEDLHLVAISDGQLPLYVPFPIAFVRTSGYELGLAAAGLLFQLIMKMPIVPDTHFLEVELVSNGR</sequence>
<dbReference type="CDD" id="cd01392">
    <property type="entry name" value="HTH_LacI"/>
    <property type="match status" value="1"/>
</dbReference>